<feature type="compositionally biased region" description="Basic residues" evidence="1">
    <location>
        <begin position="86"/>
        <end position="106"/>
    </location>
</feature>
<feature type="compositionally biased region" description="Polar residues" evidence="1">
    <location>
        <begin position="8"/>
        <end position="31"/>
    </location>
</feature>
<feature type="compositionally biased region" description="Polar residues" evidence="1">
    <location>
        <begin position="76"/>
        <end position="85"/>
    </location>
</feature>
<dbReference type="EMBL" id="JABANP010000988">
    <property type="protein sequence ID" value="KAF4677346.1"/>
    <property type="molecule type" value="Genomic_DNA"/>
</dbReference>
<organism evidence="2 3">
    <name type="scientific">Perkinsus olseni</name>
    <name type="common">Perkinsus atlanticus</name>
    <dbReference type="NCBI Taxonomy" id="32597"/>
    <lineage>
        <taxon>Eukaryota</taxon>
        <taxon>Sar</taxon>
        <taxon>Alveolata</taxon>
        <taxon>Perkinsozoa</taxon>
        <taxon>Perkinsea</taxon>
        <taxon>Perkinsida</taxon>
        <taxon>Perkinsidae</taxon>
        <taxon>Perkinsus</taxon>
    </lineage>
</organism>
<feature type="region of interest" description="Disordered" evidence="1">
    <location>
        <begin position="1"/>
        <end position="136"/>
    </location>
</feature>
<accession>A0A7J6N0V0</accession>
<comment type="caution">
    <text evidence="2">The sequence shown here is derived from an EMBL/GenBank/DDBJ whole genome shotgun (WGS) entry which is preliminary data.</text>
</comment>
<proteinExistence type="predicted"/>
<name>A0A7J6N0V0_PEROL</name>
<feature type="compositionally biased region" description="Basic residues" evidence="1">
    <location>
        <begin position="38"/>
        <end position="55"/>
    </location>
</feature>
<feature type="compositionally biased region" description="Basic residues" evidence="1">
    <location>
        <begin position="407"/>
        <end position="419"/>
    </location>
</feature>
<reference evidence="2 3" key="1">
    <citation type="submission" date="2020-04" db="EMBL/GenBank/DDBJ databases">
        <title>Perkinsus olseni comparative genomics.</title>
        <authorList>
            <person name="Bogema D.R."/>
        </authorList>
    </citation>
    <scope>NUCLEOTIDE SEQUENCE [LARGE SCALE GENOMIC DNA]</scope>
    <source>
        <strain evidence="2">00978-12</strain>
    </source>
</reference>
<evidence type="ECO:0000313" key="3">
    <source>
        <dbReference type="Proteomes" id="UP000541610"/>
    </source>
</evidence>
<evidence type="ECO:0000313" key="2">
    <source>
        <dbReference type="EMBL" id="KAF4677346.1"/>
    </source>
</evidence>
<sequence length="419" mass="48069">MGVEDTLAVSQESAKSHHTSSTLTEARSASNAEEDLSKHHRKKITQSKRGPKRRSERLLPVEEEEQSASPVIHGYNTRSQPLTRWQQRKATGKVKAKDARPKKKAPWKTSFQPRKNAKGPSKKLQQQRDAKRQQRLQQADEIIASLELDNPLDDISWDSKKRLASYWVLKRYYEGIRSGLEVTKEYLVQEVSDLLDVSTNSVLRWCIEYELNRAIAESKRGKHSKSFSPILDAGYEDFRDRLKSFIREWEEESTEHGLKEVCKERFGMGAISGKRHEDLVEMLVACDDFKGQKTILEEQAAERGDVVIFGVKFHPELAPIEAAYRSVAKTLRISNTSGSSKGFKDRVEGAQESGDLTLELIRKHFRSAREYLALYREGRTLEEIEKLKAQKRKHRGAAPNLRISPTRSRKGKYPRNRLT</sequence>
<protein>
    <submittedName>
        <fullName evidence="2">Uncharacterized protein</fullName>
    </submittedName>
</protein>
<evidence type="ECO:0000256" key="1">
    <source>
        <dbReference type="SAM" id="MobiDB-lite"/>
    </source>
</evidence>
<dbReference type="OrthoDB" id="3218065at2759"/>
<dbReference type="AlphaFoldDB" id="A0A7J6N0V0"/>
<dbReference type="Proteomes" id="UP000541610">
    <property type="component" value="Unassembled WGS sequence"/>
</dbReference>
<feature type="region of interest" description="Disordered" evidence="1">
    <location>
        <begin position="389"/>
        <end position="419"/>
    </location>
</feature>
<gene>
    <name evidence="2" type="ORF">FOZ60_017367</name>
</gene>